<evidence type="ECO:0000313" key="3">
    <source>
        <dbReference type="Proteomes" id="UP000059425"/>
    </source>
</evidence>
<dbReference type="EMBL" id="CP012831">
    <property type="protein sequence ID" value="ALI07109.1"/>
    <property type="molecule type" value="Genomic_DNA"/>
</dbReference>
<gene>
    <name evidence="2" type="ORF">AO356_09890</name>
</gene>
<reference evidence="3" key="1">
    <citation type="submission" date="2015-09" db="EMBL/GenBank/DDBJ databases">
        <title>Whole genome sequence of Pseudomonas fluorescens FW300-N2C3.</title>
        <authorList>
            <person name="Ray J."/>
            <person name="Melnyk R."/>
            <person name="Deutschbauer A."/>
        </authorList>
    </citation>
    <scope>NUCLEOTIDE SEQUENCE [LARGE SCALE GENOMIC DNA]</scope>
    <source>
        <strain evidence="3">FW300-N2C3</strain>
    </source>
</reference>
<evidence type="ECO:0000256" key="1">
    <source>
        <dbReference type="SAM" id="MobiDB-lite"/>
    </source>
</evidence>
<accession>A0A0N9W785</accession>
<dbReference type="AlphaFoldDB" id="A0A0N9W785"/>
<evidence type="ECO:0000313" key="2">
    <source>
        <dbReference type="EMBL" id="ALI07109.1"/>
    </source>
</evidence>
<dbReference type="Proteomes" id="UP000059425">
    <property type="component" value="Chromosome"/>
</dbReference>
<name>A0A0N9W785_PSEFL</name>
<reference evidence="2 3" key="2">
    <citation type="journal article" date="2018" name="Nature">
        <title>Mutant phenotypes for thousands of bacterial genes of unknown function.</title>
        <authorList>
            <person name="Price M.N."/>
            <person name="Wetmore K.M."/>
            <person name="Waters R.J."/>
            <person name="Callaghan M."/>
            <person name="Ray J."/>
            <person name="Liu H."/>
            <person name="Kuehl J.V."/>
            <person name="Melnyk R.A."/>
            <person name="Lamson J.S."/>
            <person name="Suh Y."/>
            <person name="Carlson H.K."/>
            <person name="Esquivel Z."/>
            <person name="Sadeeshkumar H."/>
            <person name="Chakraborty R."/>
            <person name="Zane G.M."/>
            <person name="Rubin B.E."/>
            <person name="Wall J.D."/>
            <person name="Visel A."/>
            <person name="Bristow J."/>
            <person name="Blow M.J."/>
            <person name="Arkin A.P."/>
            <person name="Deutschbauer A.M."/>
        </authorList>
    </citation>
    <scope>NUCLEOTIDE SEQUENCE [LARGE SCALE GENOMIC DNA]</scope>
    <source>
        <strain evidence="2 3">FW300-N2C3</strain>
    </source>
</reference>
<protein>
    <submittedName>
        <fullName evidence="2">Uncharacterized protein</fullName>
    </submittedName>
</protein>
<feature type="region of interest" description="Disordered" evidence="1">
    <location>
        <begin position="1"/>
        <end position="23"/>
    </location>
</feature>
<organism evidence="2 3">
    <name type="scientific">Pseudomonas fluorescens</name>
    <dbReference type="NCBI Taxonomy" id="294"/>
    <lineage>
        <taxon>Bacteria</taxon>
        <taxon>Pseudomonadati</taxon>
        <taxon>Pseudomonadota</taxon>
        <taxon>Gammaproteobacteria</taxon>
        <taxon>Pseudomonadales</taxon>
        <taxon>Pseudomonadaceae</taxon>
        <taxon>Pseudomonas</taxon>
    </lineage>
</organism>
<feature type="compositionally biased region" description="Basic residues" evidence="1">
    <location>
        <begin position="7"/>
        <end position="23"/>
    </location>
</feature>
<sequence length="166" mass="19281">MASANKQQKRAKRAKTKAKQLRVSRTKPAAVAFDLPEYEDPYFLDALQDEFAERPRDFLSLFYEMQDAEEESGRIDMMVRMLGLILVMTNEQPELLNRENAENEATAAQNLVENTLIAYRRWADDIDQEAAERWLHSPEVQADFEIARASFKEVLKILWDLEDAPE</sequence>
<dbReference type="RefSeq" id="WP_060739626.1">
    <property type="nucleotide sequence ID" value="NZ_CP012831.1"/>
</dbReference>
<proteinExistence type="predicted"/>